<dbReference type="InterPro" id="IPR041657">
    <property type="entry name" value="HTH_17"/>
</dbReference>
<dbReference type="NCBIfam" id="TIGR01764">
    <property type="entry name" value="excise"/>
    <property type="match status" value="1"/>
</dbReference>
<name>A0A6M3KTE2_9ZZZZ</name>
<organism evidence="2">
    <name type="scientific">viral metagenome</name>
    <dbReference type="NCBI Taxonomy" id="1070528"/>
    <lineage>
        <taxon>unclassified sequences</taxon>
        <taxon>metagenomes</taxon>
        <taxon>organismal metagenomes</taxon>
    </lineage>
</organism>
<dbReference type="SUPFAM" id="SSF46955">
    <property type="entry name" value="Putative DNA-binding domain"/>
    <property type="match status" value="1"/>
</dbReference>
<evidence type="ECO:0000313" key="2">
    <source>
        <dbReference type="EMBL" id="QJA85102.1"/>
    </source>
</evidence>
<dbReference type="GO" id="GO:0003677">
    <property type="term" value="F:DNA binding"/>
    <property type="evidence" value="ECO:0007669"/>
    <property type="project" value="InterPro"/>
</dbReference>
<protein>
    <submittedName>
        <fullName evidence="2">Putative DNA binding, helix-turn-helix domain containing protein</fullName>
    </submittedName>
</protein>
<dbReference type="AlphaFoldDB" id="A0A6M3KTE2"/>
<proteinExistence type="predicted"/>
<evidence type="ECO:0000259" key="1">
    <source>
        <dbReference type="Pfam" id="PF12728"/>
    </source>
</evidence>
<dbReference type="InterPro" id="IPR009061">
    <property type="entry name" value="DNA-bd_dom_put_sf"/>
</dbReference>
<feature type="domain" description="Helix-turn-helix" evidence="1">
    <location>
        <begin position="1"/>
        <end position="49"/>
    </location>
</feature>
<dbReference type="EMBL" id="MT142555">
    <property type="protein sequence ID" value="QJA85102.1"/>
    <property type="molecule type" value="Genomic_DNA"/>
</dbReference>
<gene>
    <name evidence="2" type="ORF">MM415B02273_0001</name>
</gene>
<dbReference type="Pfam" id="PF12728">
    <property type="entry name" value="HTH_17"/>
    <property type="match status" value="1"/>
</dbReference>
<dbReference type="InterPro" id="IPR010093">
    <property type="entry name" value="SinI_DNA-bd"/>
</dbReference>
<sequence>MLTVKEIAEKLQVHEQTVYRWINRGELKAQRVGGLLRITEEAYQEFINKG</sequence>
<reference evidence="2" key="1">
    <citation type="submission" date="2020-03" db="EMBL/GenBank/DDBJ databases">
        <title>The deep terrestrial virosphere.</title>
        <authorList>
            <person name="Holmfeldt K."/>
            <person name="Nilsson E."/>
            <person name="Simone D."/>
            <person name="Lopez-Fernandez M."/>
            <person name="Wu X."/>
            <person name="de Brujin I."/>
            <person name="Lundin D."/>
            <person name="Andersson A."/>
            <person name="Bertilsson S."/>
            <person name="Dopson M."/>
        </authorList>
    </citation>
    <scope>NUCLEOTIDE SEQUENCE</scope>
    <source>
        <strain evidence="2">MM415B02273</strain>
    </source>
</reference>
<dbReference type="Gene3D" id="1.10.1660.10">
    <property type="match status" value="1"/>
</dbReference>
<accession>A0A6M3KTE2</accession>